<feature type="transmembrane region" description="Helical" evidence="2">
    <location>
        <begin position="12"/>
        <end position="30"/>
    </location>
</feature>
<dbReference type="Proteomes" id="UP000192428">
    <property type="component" value="Unassembled WGS sequence"/>
</dbReference>
<keyword evidence="2" id="KW-0812">Transmembrane</keyword>
<name>A0A1X0WLS0_STROR</name>
<dbReference type="RefSeq" id="WP_061599042.1">
    <property type="nucleotide sequence ID" value="NZ_LAWC01000007.1"/>
</dbReference>
<evidence type="ECO:0000256" key="1">
    <source>
        <dbReference type="SAM" id="MobiDB-lite"/>
    </source>
</evidence>
<protein>
    <submittedName>
        <fullName evidence="3">Uncharacterized protein</fullName>
    </submittedName>
</protein>
<sequence>MKRIFLFLKSHWKIILFELVFIALYVASSFCIDSLQTENFKMLSIVFSAEFFVAMIVGIPTVYSWFHYKKISDSEIEDSHYDNKLQLLQNVDELLEVYKNKGEVRKIGIEIEDFLISLDNQYTQKQEVLKPRDKFLNIYYRFIREKISTDEESIESEERDSESQEKSSNISSNSSSSSLIENEDEQENPIQVVKTKVSRELGVPTKNIRYSKNYEDDAIKDGLNWTTWFTIGKNTIDKLQDEDKQIFITNVNGEDIKFQIQGKDLKDIISEGKPRKRRRAGKEVYDLFFGQDFEGNFVEGRHKIDLQKYNIKRL</sequence>
<reference evidence="3 4" key="1">
    <citation type="journal article" date="2016" name="PLoS ONE">
        <title>Comparative Genomics Analysis of Streptococcus tigurinus Strains Identifies Genetic Elements Specifically and Uniquely Present in Highly Virulent Strains.</title>
        <authorList>
            <person name="Diene S.M."/>
            <person name="Francois P."/>
            <person name="Zbinden A."/>
            <person name="Entenza J.M."/>
            <person name="Resch G."/>
        </authorList>
    </citation>
    <scope>NUCLEOTIDE SEQUENCE [LARGE SCALE GENOMIC DNA]</scope>
    <source>
        <strain evidence="3 4">AZ_8</strain>
    </source>
</reference>
<feature type="compositionally biased region" description="Acidic residues" evidence="1">
    <location>
        <begin position="151"/>
        <end position="160"/>
    </location>
</feature>
<evidence type="ECO:0000313" key="4">
    <source>
        <dbReference type="Proteomes" id="UP000192428"/>
    </source>
</evidence>
<evidence type="ECO:0000256" key="2">
    <source>
        <dbReference type="SAM" id="Phobius"/>
    </source>
</evidence>
<keyword evidence="2" id="KW-0472">Membrane</keyword>
<evidence type="ECO:0000313" key="3">
    <source>
        <dbReference type="EMBL" id="ORJ27711.1"/>
    </source>
</evidence>
<gene>
    <name evidence="3" type="ORF">ATE34_08765</name>
</gene>
<accession>A0A1X0WLS0</accession>
<proteinExistence type="predicted"/>
<dbReference type="EMBL" id="LNVF01000014">
    <property type="protein sequence ID" value="ORJ27711.1"/>
    <property type="molecule type" value="Genomic_DNA"/>
</dbReference>
<organism evidence="3 4">
    <name type="scientific">Streptococcus oralis subsp. tigurinus</name>
    <dbReference type="NCBI Taxonomy" id="1077464"/>
    <lineage>
        <taxon>Bacteria</taxon>
        <taxon>Bacillati</taxon>
        <taxon>Bacillota</taxon>
        <taxon>Bacilli</taxon>
        <taxon>Lactobacillales</taxon>
        <taxon>Streptococcaceae</taxon>
        <taxon>Streptococcus</taxon>
    </lineage>
</organism>
<feature type="compositionally biased region" description="Low complexity" evidence="1">
    <location>
        <begin position="166"/>
        <end position="180"/>
    </location>
</feature>
<comment type="caution">
    <text evidence="3">The sequence shown here is derived from an EMBL/GenBank/DDBJ whole genome shotgun (WGS) entry which is preliminary data.</text>
</comment>
<keyword evidence="2" id="KW-1133">Transmembrane helix</keyword>
<dbReference type="AlphaFoldDB" id="A0A1X0WLS0"/>
<feature type="transmembrane region" description="Helical" evidence="2">
    <location>
        <begin position="42"/>
        <end position="66"/>
    </location>
</feature>
<feature type="region of interest" description="Disordered" evidence="1">
    <location>
        <begin position="151"/>
        <end position="193"/>
    </location>
</feature>